<organism evidence="2">
    <name type="scientific">uncultured bacterium</name>
    <name type="common">gcode 4</name>
    <dbReference type="NCBI Taxonomy" id="1234023"/>
    <lineage>
        <taxon>Bacteria</taxon>
        <taxon>environmental samples</taxon>
    </lineage>
</organism>
<dbReference type="PROSITE" id="PS00195">
    <property type="entry name" value="GLUTAREDOXIN_1"/>
    <property type="match status" value="1"/>
</dbReference>
<dbReference type="InterPro" id="IPR051790">
    <property type="entry name" value="Cytochrome_c-biogenesis_DsbD"/>
</dbReference>
<sequence length="366" mass="41826">MIMKYVIGIFVAFVAMISVSFAQEYILFYGNGCPHCANVEEYIKDNDLTKKFDLVKKEVFFNKTNLIELDGYLEKHKLTYDKIGVPFLIINSGVDCSYVNGDTNIIDYFSGKLAQIATAACKDTALSGGVQPVEKSLKQRLSFFAIMLPAAISDSINPCAFAVMLLLLSSILSRRQSRRKTLLAWVMFSLAVFLTYLAMGVWLFSALASSSNTFVLKLVVWILWVLVWLANLKDYFRYGKRFVMEVPFSRRPKMQDLIYKVSSPLWAFFIWILVSLFLLPCSSGPYFTILWFMSAQSKDLNLRWYIYLIVYNLIFVLPMLVIAIMVSFWYASVDKLAKIKHEKTKLIHLIVGVLMLGLGIYVLTTI</sequence>
<gene>
    <name evidence="2" type="ORF">ACD_80C00092G0009</name>
</gene>
<evidence type="ECO:0000256" key="1">
    <source>
        <dbReference type="SAM" id="Phobius"/>
    </source>
</evidence>
<accession>K1X530</accession>
<protein>
    <submittedName>
        <fullName evidence="2">Cytochrome c biogenesis protein transmembrane region</fullName>
    </submittedName>
</protein>
<feature type="transmembrane region" description="Helical" evidence="1">
    <location>
        <begin position="304"/>
        <end position="326"/>
    </location>
</feature>
<name>K1X530_9BACT</name>
<dbReference type="AlphaFoldDB" id="K1X530"/>
<proteinExistence type="predicted"/>
<comment type="caution">
    <text evidence="2">The sequence shown here is derived from an EMBL/GenBank/DDBJ whole genome shotgun (WGS) entry which is preliminary data.</text>
</comment>
<feature type="transmembrane region" description="Helical" evidence="1">
    <location>
        <begin position="265"/>
        <end position="292"/>
    </location>
</feature>
<keyword evidence="1" id="KW-0472">Membrane</keyword>
<dbReference type="PANTHER" id="PTHR31272:SF9">
    <property type="entry name" value="BLL1027 PROTEIN"/>
    <property type="match status" value="1"/>
</dbReference>
<feature type="transmembrane region" description="Helical" evidence="1">
    <location>
        <begin position="346"/>
        <end position="364"/>
    </location>
</feature>
<feature type="transmembrane region" description="Helical" evidence="1">
    <location>
        <begin position="141"/>
        <end position="170"/>
    </location>
</feature>
<dbReference type="PANTHER" id="PTHR31272">
    <property type="entry name" value="CYTOCHROME C-TYPE BIOGENESIS PROTEIN HI_1454-RELATED"/>
    <property type="match status" value="1"/>
</dbReference>
<dbReference type="InterPro" id="IPR011767">
    <property type="entry name" value="GLR_AS"/>
</dbReference>
<feature type="transmembrane region" description="Helical" evidence="1">
    <location>
        <begin position="182"/>
        <end position="208"/>
    </location>
</feature>
<feature type="transmembrane region" description="Helical" evidence="1">
    <location>
        <begin position="214"/>
        <end position="232"/>
    </location>
</feature>
<reference evidence="2" key="1">
    <citation type="journal article" date="2012" name="Science">
        <title>Fermentation, hydrogen, and sulfur metabolism in multiple uncultivated bacterial phyla.</title>
        <authorList>
            <person name="Wrighton K.C."/>
            <person name="Thomas B.C."/>
            <person name="Sharon I."/>
            <person name="Miller C.S."/>
            <person name="Castelle C.J."/>
            <person name="VerBerkmoes N.C."/>
            <person name="Wilkins M.J."/>
            <person name="Hettich R.L."/>
            <person name="Lipton M.S."/>
            <person name="Williams K.H."/>
            <person name="Long P.E."/>
            <person name="Banfield J.F."/>
        </authorList>
    </citation>
    <scope>NUCLEOTIDE SEQUENCE [LARGE SCALE GENOMIC DNA]</scope>
</reference>
<evidence type="ECO:0000313" key="2">
    <source>
        <dbReference type="EMBL" id="EKD25265.1"/>
    </source>
</evidence>
<keyword evidence="1" id="KW-1133">Transmembrane helix</keyword>
<keyword evidence="1 2" id="KW-0812">Transmembrane</keyword>
<dbReference type="EMBL" id="AMFJ01036099">
    <property type="protein sequence ID" value="EKD25265.1"/>
    <property type="molecule type" value="Genomic_DNA"/>
</dbReference>